<dbReference type="PANTHER" id="PTHR34983:SF1">
    <property type="entry name" value="ARABINOGALACTAN ENDO-BETA-1,4-GALACTANASE A"/>
    <property type="match status" value="1"/>
</dbReference>
<evidence type="ECO:0000313" key="7">
    <source>
        <dbReference type="EMBL" id="KAF2083823.1"/>
    </source>
</evidence>
<comment type="caution">
    <text evidence="7">The sequence shown here is derived from an EMBL/GenBank/DDBJ whole genome shotgun (WGS) entry which is preliminary data.</text>
</comment>
<sequence>MKYLLHALPWVAALLPSPGAAFLKGHDLSSVKAMEDEQGAHWYDTDGTDTAIEDILGNGGMDTVRLRIWTAEEYGLDYTLTLAKRFASAGYKIYLDMHFSDTWADAGTQSTPAAWDASSTTTLSTALRAYVSSTLQAFTAAGIDLAILSLGNEIRSGMLFPWGQIPASNDFSTFTALWAAARAGVADAVAAGVNQPQVMVHIDNGWDASLTAWFFGEFFGTGAVATGDVDVLGLSYYPFYGTEATLSHLADSMAGLASAYGKPIYVAETDWPYECSSVELSESFGVDAEGQDQWIANVVEVVRGVDGGLGAGVFYWEPGFINNTGLGSDCESVILFDVDWSDWPDTKATARSSVDMFA</sequence>
<name>A0A9P4HNJ9_9PEZI</name>
<feature type="chain" id="PRO_5040534449" description="Arabinogalactan endo-beta-1,4-galactanase" evidence="6">
    <location>
        <begin position="22"/>
        <end position="358"/>
    </location>
</feature>
<keyword evidence="5 6" id="KW-0326">Glycosidase</keyword>
<keyword evidence="8" id="KW-1185">Reference proteome</keyword>
<dbReference type="OrthoDB" id="110914at2759"/>
<dbReference type="SUPFAM" id="SSF51445">
    <property type="entry name" value="(Trans)glycosidases"/>
    <property type="match status" value="1"/>
</dbReference>
<proteinExistence type="inferred from homology"/>
<dbReference type="PANTHER" id="PTHR34983">
    <property type="entry name" value="ARABINOGALACTAN ENDO-BETA-1,4-GALACTANASE A"/>
    <property type="match status" value="1"/>
</dbReference>
<comment type="catalytic activity">
    <reaction evidence="1 6">
        <text>The enzyme specifically hydrolyzes (1-&gt;4)-beta-D-galactosidic linkages in type I arabinogalactans.</text>
        <dbReference type="EC" id="3.2.1.89"/>
    </reaction>
</comment>
<dbReference type="InterPro" id="IPR017853">
    <property type="entry name" value="GH"/>
</dbReference>
<gene>
    <name evidence="7" type="ORF">K490DRAFT_50701</name>
</gene>
<dbReference type="EC" id="3.2.1.89" evidence="3 6"/>
<dbReference type="Pfam" id="PF07745">
    <property type="entry name" value="Glyco_hydro_53"/>
    <property type="match status" value="1"/>
</dbReference>
<evidence type="ECO:0000256" key="5">
    <source>
        <dbReference type="ARBA" id="ARBA00023295"/>
    </source>
</evidence>
<dbReference type="GO" id="GO:0045490">
    <property type="term" value="P:pectin catabolic process"/>
    <property type="evidence" value="ECO:0007669"/>
    <property type="project" value="TreeGrafter"/>
</dbReference>
<feature type="signal peptide" evidence="6">
    <location>
        <begin position="1"/>
        <end position="21"/>
    </location>
</feature>
<dbReference type="Proteomes" id="UP000799776">
    <property type="component" value="Unassembled WGS sequence"/>
</dbReference>
<keyword evidence="6" id="KW-0732">Signal</keyword>
<dbReference type="GO" id="GO:0031218">
    <property type="term" value="F:arabinogalactan endo-1,4-beta-galactosidase activity"/>
    <property type="evidence" value="ECO:0007669"/>
    <property type="project" value="UniProtKB-EC"/>
</dbReference>
<evidence type="ECO:0000256" key="2">
    <source>
        <dbReference type="ARBA" id="ARBA00010687"/>
    </source>
</evidence>
<protein>
    <recommendedName>
        <fullName evidence="3 6">Arabinogalactan endo-beta-1,4-galactanase</fullName>
        <ecNumber evidence="3 6">3.2.1.89</ecNumber>
    </recommendedName>
</protein>
<reference evidence="7" key="1">
    <citation type="journal article" date="2020" name="Stud. Mycol.">
        <title>101 Dothideomycetes genomes: a test case for predicting lifestyles and emergence of pathogens.</title>
        <authorList>
            <person name="Haridas S."/>
            <person name="Albert R."/>
            <person name="Binder M."/>
            <person name="Bloem J."/>
            <person name="Labutti K."/>
            <person name="Salamov A."/>
            <person name="Andreopoulos B."/>
            <person name="Baker S."/>
            <person name="Barry K."/>
            <person name="Bills G."/>
            <person name="Bluhm B."/>
            <person name="Cannon C."/>
            <person name="Castanera R."/>
            <person name="Culley D."/>
            <person name="Daum C."/>
            <person name="Ezra D."/>
            <person name="Gonzalez J."/>
            <person name="Henrissat B."/>
            <person name="Kuo A."/>
            <person name="Liang C."/>
            <person name="Lipzen A."/>
            <person name="Lutzoni F."/>
            <person name="Magnuson J."/>
            <person name="Mondo S."/>
            <person name="Nolan M."/>
            <person name="Ohm R."/>
            <person name="Pangilinan J."/>
            <person name="Park H.-J."/>
            <person name="Ramirez L."/>
            <person name="Alfaro M."/>
            <person name="Sun H."/>
            <person name="Tritt A."/>
            <person name="Yoshinaga Y."/>
            <person name="Zwiers L.-H."/>
            <person name="Turgeon B."/>
            <person name="Goodwin S."/>
            <person name="Spatafora J."/>
            <person name="Crous P."/>
            <person name="Grigoriev I."/>
        </authorList>
    </citation>
    <scope>NUCLEOTIDE SEQUENCE</scope>
    <source>
        <strain evidence="7">CBS 121410</strain>
    </source>
</reference>
<organism evidence="7 8">
    <name type="scientific">Saccharata proteae CBS 121410</name>
    <dbReference type="NCBI Taxonomy" id="1314787"/>
    <lineage>
        <taxon>Eukaryota</taxon>
        <taxon>Fungi</taxon>
        <taxon>Dikarya</taxon>
        <taxon>Ascomycota</taxon>
        <taxon>Pezizomycotina</taxon>
        <taxon>Dothideomycetes</taxon>
        <taxon>Dothideomycetes incertae sedis</taxon>
        <taxon>Botryosphaeriales</taxon>
        <taxon>Saccharataceae</taxon>
        <taxon>Saccharata</taxon>
    </lineage>
</organism>
<evidence type="ECO:0000313" key="8">
    <source>
        <dbReference type="Proteomes" id="UP000799776"/>
    </source>
</evidence>
<dbReference type="AlphaFoldDB" id="A0A9P4HNJ9"/>
<evidence type="ECO:0000256" key="1">
    <source>
        <dbReference type="ARBA" id="ARBA00001695"/>
    </source>
</evidence>
<dbReference type="Gene3D" id="3.20.20.80">
    <property type="entry name" value="Glycosidases"/>
    <property type="match status" value="1"/>
</dbReference>
<dbReference type="EMBL" id="ML978756">
    <property type="protein sequence ID" value="KAF2083823.1"/>
    <property type="molecule type" value="Genomic_DNA"/>
</dbReference>
<evidence type="ECO:0000256" key="3">
    <source>
        <dbReference type="ARBA" id="ARBA00012556"/>
    </source>
</evidence>
<evidence type="ECO:0000256" key="4">
    <source>
        <dbReference type="ARBA" id="ARBA00022801"/>
    </source>
</evidence>
<accession>A0A9P4HNJ9</accession>
<dbReference type="GO" id="GO:0015926">
    <property type="term" value="F:glucosidase activity"/>
    <property type="evidence" value="ECO:0007669"/>
    <property type="project" value="InterPro"/>
</dbReference>
<comment type="similarity">
    <text evidence="2 6">Belongs to the glycosyl hydrolase 53 family.</text>
</comment>
<dbReference type="InterPro" id="IPR011683">
    <property type="entry name" value="Glyco_hydro_53"/>
</dbReference>
<keyword evidence="4 6" id="KW-0378">Hydrolase</keyword>
<evidence type="ECO:0000256" key="6">
    <source>
        <dbReference type="RuleBase" id="RU361192"/>
    </source>
</evidence>